<dbReference type="PANTHER" id="PTHR13683">
    <property type="entry name" value="ASPARTYL PROTEASES"/>
    <property type="match status" value="1"/>
</dbReference>
<feature type="active site" evidence="2">
    <location>
        <position position="116"/>
    </location>
</feature>
<evidence type="ECO:0000259" key="4">
    <source>
        <dbReference type="PROSITE" id="PS51767"/>
    </source>
</evidence>
<evidence type="ECO:0000256" key="1">
    <source>
        <dbReference type="ARBA" id="ARBA00007447"/>
    </source>
</evidence>
<dbReference type="AlphaFoldDB" id="A0AAV7EQV6"/>
<name>A0AAV7EQV6_ARIFI</name>
<dbReference type="Pfam" id="PF14541">
    <property type="entry name" value="TAXi_C"/>
    <property type="match status" value="1"/>
</dbReference>
<reference evidence="5 6" key="1">
    <citation type="submission" date="2021-07" db="EMBL/GenBank/DDBJ databases">
        <title>The Aristolochia fimbriata genome: insights into angiosperm evolution, floral development and chemical biosynthesis.</title>
        <authorList>
            <person name="Jiao Y."/>
        </authorList>
    </citation>
    <scope>NUCLEOTIDE SEQUENCE [LARGE SCALE GENOMIC DNA]</scope>
    <source>
        <strain evidence="5">IBCAS-2021</strain>
        <tissue evidence="5">Leaf</tissue>
    </source>
</reference>
<dbReference type="PANTHER" id="PTHR13683:SF839">
    <property type="entry name" value="ASPARTYL PROTEASE AED3-LIKE"/>
    <property type="match status" value="1"/>
</dbReference>
<evidence type="ECO:0000313" key="5">
    <source>
        <dbReference type="EMBL" id="KAG9450804.1"/>
    </source>
</evidence>
<dbReference type="InterPro" id="IPR032799">
    <property type="entry name" value="TAXi_C"/>
</dbReference>
<evidence type="ECO:0000256" key="3">
    <source>
        <dbReference type="SAM" id="SignalP"/>
    </source>
</evidence>
<feature type="domain" description="Peptidase A1" evidence="4">
    <location>
        <begin position="98"/>
        <end position="437"/>
    </location>
</feature>
<keyword evidence="6" id="KW-1185">Reference proteome</keyword>
<evidence type="ECO:0000313" key="6">
    <source>
        <dbReference type="Proteomes" id="UP000825729"/>
    </source>
</evidence>
<dbReference type="InterPro" id="IPR032861">
    <property type="entry name" value="TAXi_N"/>
</dbReference>
<protein>
    <recommendedName>
        <fullName evidence="4">Peptidase A1 domain-containing protein</fullName>
    </recommendedName>
</protein>
<comment type="caution">
    <text evidence="5">The sequence shown here is derived from an EMBL/GenBank/DDBJ whole genome shotgun (WGS) entry which is preliminary data.</text>
</comment>
<dbReference type="Proteomes" id="UP000825729">
    <property type="component" value="Unassembled WGS sequence"/>
</dbReference>
<sequence length="442" mass="46150">MASASTATGLPFLLLLLLFFFVTAVSNASDPCGSESDFSIFPIYSKCSPFAPPSPAPVLDTVLSMAKKDPARLAYLLSNKVASVRIAQGKDLIQTASYVVRVKFGTPGQQMFTVMDTGSDAAFVPCTGCTGCAPGTTLFSPPRSSTFLGLACDDSLCAQVHGQPCKTKDGPCLFNQSYGGDSSFLANLVLDSLTLGRDVVPGYAFGCIDAISGGSVPAQGLLGLGRGSMSLVSQTASLYNSTFSYCLPAFNSDRFSGSLILGPAGQRKGVRTGTTTPLLRNPRRPSLYYVNLTAVGVNNKDVVVPRGSFAFDPATGAGTIIDSGTVITRFVTPVYAAVRDAYRSGLKGSVSSLGAFDTCFDSVLNPAPPTVTLRFEGVLLALPVNNTIIHSSATSLACLAMASAPNNVNSVVNVIANLQQQNLRILFDIPNSRVGIATEFCS</sequence>
<gene>
    <name evidence="5" type="ORF">H6P81_010769</name>
</gene>
<keyword evidence="3" id="KW-0732">Signal</keyword>
<accession>A0AAV7EQV6</accession>
<evidence type="ECO:0000256" key="2">
    <source>
        <dbReference type="PIRSR" id="PIRSR601461-1"/>
    </source>
</evidence>
<dbReference type="InterPro" id="IPR033121">
    <property type="entry name" value="PEPTIDASE_A1"/>
</dbReference>
<dbReference type="SUPFAM" id="SSF50630">
    <property type="entry name" value="Acid proteases"/>
    <property type="match status" value="1"/>
</dbReference>
<organism evidence="5 6">
    <name type="scientific">Aristolochia fimbriata</name>
    <name type="common">White veined hardy Dutchman's pipe vine</name>
    <dbReference type="NCBI Taxonomy" id="158543"/>
    <lineage>
        <taxon>Eukaryota</taxon>
        <taxon>Viridiplantae</taxon>
        <taxon>Streptophyta</taxon>
        <taxon>Embryophyta</taxon>
        <taxon>Tracheophyta</taxon>
        <taxon>Spermatophyta</taxon>
        <taxon>Magnoliopsida</taxon>
        <taxon>Magnoliidae</taxon>
        <taxon>Piperales</taxon>
        <taxon>Aristolochiaceae</taxon>
        <taxon>Aristolochia</taxon>
    </lineage>
</organism>
<feature type="signal peptide" evidence="3">
    <location>
        <begin position="1"/>
        <end position="28"/>
    </location>
</feature>
<dbReference type="GO" id="GO:0006508">
    <property type="term" value="P:proteolysis"/>
    <property type="evidence" value="ECO:0007669"/>
    <property type="project" value="InterPro"/>
</dbReference>
<dbReference type="GO" id="GO:0004190">
    <property type="term" value="F:aspartic-type endopeptidase activity"/>
    <property type="evidence" value="ECO:0007669"/>
    <property type="project" value="InterPro"/>
</dbReference>
<dbReference type="Pfam" id="PF14543">
    <property type="entry name" value="TAXi_N"/>
    <property type="match status" value="1"/>
</dbReference>
<dbReference type="EMBL" id="JAINDJ010000004">
    <property type="protein sequence ID" value="KAG9450804.1"/>
    <property type="molecule type" value="Genomic_DNA"/>
</dbReference>
<comment type="similarity">
    <text evidence="1">Belongs to the peptidase A1 family.</text>
</comment>
<dbReference type="PROSITE" id="PS51767">
    <property type="entry name" value="PEPTIDASE_A1"/>
    <property type="match status" value="1"/>
</dbReference>
<dbReference type="Gene3D" id="2.40.70.10">
    <property type="entry name" value="Acid Proteases"/>
    <property type="match status" value="2"/>
</dbReference>
<feature type="active site" evidence="2">
    <location>
        <position position="322"/>
    </location>
</feature>
<proteinExistence type="inferred from homology"/>
<dbReference type="InterPro" id="IPR001461">
    <property type="entry name" value="Aspartic_peptidase_A1"/>
</dbReference>
<dbReference type="InterPro" id="IPR021109">
    <property type="entry name" value="Peptidase_aspartic_dom_sf"/>
</dbReference>
<feature type="chain" id="PRO_5043742457" description="Peptidase A1 domain-containing protein" evidence="3">
    <location>
        <begin position="29"/>
        <end position="442"/>
    </location>
</feature>